<keyword evidence="2" id="KW-1185">Reference proteome</keyword>
<proteinExistence type="predicted"/>
<evidence type="ECO:0000313" key="2">
    <source>
        <dbReference type="Proteomes" id="UP000198372"/>
    </source>
</evidence>
<dbReference type="EMBL" id="FMSP01000020">
    <property type="protein sequence ID" value="SCV74083.1"/>
    <property type="molecule type" value="Genomic_DNA"/>
</dbReference>
<dbReference type="PANTHER" id="PTHR33116">
    <property type="entry name" value="REVERSE TRANSCRIPTASE ZINC-BINDING DOMAIN-CONTAINING PROTEIN-RELATED-RELATED"/>
    <property type="match status" value="1"/>
</dbReference>
<organism evidence="1 2">
    <name type="scientific">Microbotryum intermedium</name>
    <dbReference type="NCBI Taxonomy" id="269621"/>
    <lineage>
        <taxon>Eukaryota</taxon>
        <taxon>Fungi</taxon>
        <taxon>Dikarya</taxon>
        <taxon>Basidiomycota</taxon>
        <taxon>Pucciniomycotina</taxon>
        <taxon>Microbotryomycetes</taxon>
        <taxon>Microbotryales</taxon>
        <taxon>Microbotryaceae</taxon>
        <taxon>Microbotryum</taxon>
    </lineage>
</organism>
<sequence length="553" mass="62827">MKTRLHTYLDAVLRAVGLGPKARQWYRATYSNQSASILLNGWLSAAFNVLSGVRQGDPLAPSLFVLAIEVSGLQTIRELLFADDACFALHDFSDLDHLNEAIRVYERASASKLSNTKSFLYPLGSFREYPMATHIGTWRLSDSQFRYLGIQVGVDTAEDAGWDEDLPYAAKCSIINIYCYTKVLFYNRVLPAPKNVVKEIEDAAMLAIHGRDSDGTRRRPMVSRSRLCTPLDHGGFGLIDLPMRLAIDHAKWVFQLRDPDGCFIRHLFDVRIRLQAANQPHPFALRKPPPANTWNHAVRETRRLLPRRWARYFEAWASVTTLNPPEFSSNQNLEHWTNHVLFFPAGHGIQLSVNPTLFRGPDGELMTPTSFIDASKHRHAFVFPPIIPEGHQKIFSFPEQRWKSWWKALRKIRRVNSDVEDTAHLLSLGSLHPGVQLSSATHSQLNNRSASCVMCLSEAPESLPHLAVGCPFARCLWAALSPFPHPIFADFVCPLVSRSERRLVELRVLFFHSIWKVSRRRRFSSQLLEPITETEFGELRDSIEGCKGRLVSL</sequence>
<evidence type="ECO:0000313" key="1">
    <source>
        <dbReference type="EMBL" id="SCV74083.1"/>
    </source>
</evidence>
<reference evidence="2" key="1">
    <citation type="submission" date="2016-09" db="EMBL/GenBank/DDBJ databases">
        <authorList>
            <person name="Jeantristanb JTB J.-T."/>
            <person name="Ricardo R."/>
        </authorList>
    </citation>
    <scope>NUCLEOTIDE SEQUENCE [LARGE SCALE GENOMIC DNA]</scope>
</reference>
<gene>
    <name evidence="1" type="ORF">BQ2448_6515</name>
</gene>
<name>A0A238FQ01_9BASI</name>
<accession>A0A238FQ01</accession>
<dbReference type="Proteomes" id="UP000198372">
    <property type="component" value="Unassembled WGS sequence"/>
</dbReference>
<dbReference type="OrthoDB" id="2539762at2759"/>
<dbReference type="PANTHER" id="PTHR33116:SF78">
    <property type="entry name" value="OS12G0587133 PROTEIN"/>
    <property type="match status" value="1"/>
</dbReference>
<dbReference type="AlphaFoldDB" id="A0A238FQ01"/>
<protein>
    <submittedName>
        <fullName evidence="1">BQ2448_6515 protein</fullName>
    </submittedName>
</protein>